<reference evidence="1 2" key="1">
    <citation type="submission" date="2018-08" db="EMBL/GenBank/DDBJ databases">
        <title>Fibrisoma montanum sp. nov., isolated from Danxia mountain soil.</title>
        <authorList>
            <person name="Huang Y."/>
        </authorList>
    </citation>
    <scope>NUCLEOTIDE SEQUENCE [LARGE SCALE GENOMIC DNA]</scope>
    <source>
        <strain evidence="1 2">HYT19</strain>
    </source>
</reference>
<dbReference type="SUPFAM" id="SSF49299">
    <property type="entry name" value="PKD domain"/>
    <property type="match status" value="1"/>
</dbReference>
<accession>A0A418LVG7</accession>
<protein>
    <submittedName>
        <fullName evidence="1">Gliding motility-associated C-terminal domain-containing protein</fullName>
    </submittedName>
</protein>
<organism evidence="1 2">
    <name type="scientific">Fibrisoma montanum</name>
    <dbReference type="NCBI Taxonomy" id="2305895"/>
    <lineage>
        <taxon>Bacteria</taxon>
        <taxon>Pseudomonadati</taxon>
        <taxon>Bacteroidota</taxon>
        <taxon>Cytophagia</taxon>
        <taxon>Cytophagales</taxon>
        <taxon>Spirosomataceae</taxon>
        <taxon>Fibrisoma</taxon>
    </lineage>
</organism>
<dbReference type="AlphaFoldDB" id="A0A418LVG7"/>
<proteinExistence type="predicted"/>
<evidence type="ECO:0000313" key="1">
    <source>
        <dbReference type="EMBL" id="RIV17197.1"/>
    </source>
</evidence>
<name>A0A418LVG7_9BACT</name>
<dbReference type="EMBL" id="QXED01000026">
    <property type="protein sequence ID" value="RIV17197.1"/>
    <property type="molecule type" value="Genomic_DNA"/>
</dbReference>
<sequence length="278" mass="30567">MRILYTIGLYGLFLTTLLLPTVSQATHVRAGEITTRRLSPTSLTYEITLTAYFDEIRGRAAADDANRYIFCFGDGSQAEVQRSSRRFINGRTSSINTYTITHTFPGPGVYTIGIQIPNRNADTKNLPPASSSDNIIFYVSTTIVINPALQINSTPVMLNPPLDSARVGQRFCHNPAAFDADGDSLAYRLSVPKEGLLNNVCRGQPINNYLDPARSFSRNSESGGPASFSINASTGELCWDAPGEEGQYNFAFIVEEWRNGVLIGEITRDMQIIVLDQP</sequence>
<gene>
    <name evidence="1" type="ORF">DYU11_32790</name>
</gene>
<evidence type="ECO:0000313" key="2">
    <source>
        <dbReference type="Proteomes" id="UP000283523"/>
    </source>
</evidence>
<dbReference type="Proteomes" id="UP000283523">
    <property type="component" value="Unassembled WGS sequence"/>
</dbReference>
<keyword evidence="2" id="KW-1185">Reference proteome</keyword>
<comment type="caution">
    <text evidence="1">The sequence shown here is derived from an EMBL/GenBank/DDBJ whole genome shotgun (WGS) entry which is preliminary data.</text>
</comment>
<feature type="non-terminal residue" evidence="1">
    <location>
        <position position="278"/>
    </location>
</feature>
<dbReference type="InterPro" id="IPR035986">
    <property type="entry name" value="PKD_dom_sf"/>
</dbReference>